<dbReference type="InterPro" id="IPR000821">
    <property type="entry name" value="Ala_racemase"/>
</dbReference>
<evidence type="ECO:0000256" key="9">
    <source>
        <dbReference type="HAMAP-Rule" id="MF_01201"/>
    </source>
</evidence>
<evidence type="ECO:0000259" key="12">
    <source>
        <dbReference type="SMART" id="SM01005"/>
    </source>
</evidence>
<dbReference type="GO" id="GO:0030170">
    <property type="term" value="F:pyridoxal phosphate binding"/>
    <property type="evidence" value="ECO:0007669"/>
    <property type="project" value="UniProtKB-UniRule"/>
</dbReference>
<dbReference type="UniPathway" id="UPA00042">
    <property type="reaction ID" value="UER00497"/>
</dbReference>
<proteinExistence type="inferred from homology"/>
<dbReference type="Gene3D" id="2.40.37.10">
    <property type="entry name" value="Lyase, Ornithine Decarboxylase, Chain A, domain 1"/>
    <property type="match status" value="1"/>
</dbReference>
<dbReference type="SUPFAM" id="SSF51419">
    <property type="entry name" value="PLP-binding barrel"/>
    <property type="match status" value="1"/>
</dbReference>
<comment type="function">
    <text evidence="9">Catalyzes the interconversion of L-alanine and D-alanine. May also act on other amino acids.</text>
</comment>
<feature type="binding site" evidence="9 11">
    <location>
        <position position="129"/>
    </location>
    <ligand>
        <name>substrate</name>
    </ligand>
</feature>
<keyword evidence="7 9" id="KW-0413">Isomerase</keyword>
<dbReference type="PANTHER" id="PTHR30511:SF4">
    <property type="entry name" value="ALANINE RACEMASE, BIOSYNTHETIC"/>
    <property type="match status" value="1"/>
</dbReference>
<evidence type="ECO:0000256" key="5">
    <source>
        <dbReference type="ARBA" id="ARBA00013089"/>
    </source>
</evidence>
<dbReference type="InterPro" id="IPR020622">
    <property type="entry name" value="Ala_racemase_pyridoxalP-BS"/>
</dbReference>
<dbReference type="FunFam" id="2.40.37.10:FF:000002">
    <property type="entry name" value="Alanine racemase"/>
    <property type="match status" value="1"/>
</dbReference>
<evidence type="ECO:0000256" key="3">
    <source>
        <dbReference type="ARBA" id="ARBA00004752"/>
    </source>
</evidence>
<feature type="modified residue" description="N6-(pyridoxal phosphate)lysine" evidence="9 10">
    <location>
        <position position="34"/>
    </location>
</feature>
<feature type="active site" description="Proton acceptor; specific for L-alanine" evidence="9">
    <location>
        <position position="254"/>
    </location>
</feature>
<comment type="pathway">
    <text evidence="3">Cell wall biogenesis; peptidoglycan biosynthesis.</text>
</comment>
<dbReference type="Pfam" id="PF00842">
    <property type="entry name" value="Ala_racemase_C"/>
    <property type="match status" value="1"/>
</dbReference>
<dbReference type="InterPro" id="IPR009006">
    <property type="entry name" value="Ala_racemase/Decarboxylase_C"/>
</dbReference>
<keyword evidence="14" id="KW-1185">Reference proteome</keyword>
<comment type="pathway">
    <text evidence="8 9">Amino-acid biosynthesis; D-alanine biosynthesis; D-alanine from L-alanine: step 1/1.</text>
</comment>
<dbReference type="GO" id="GO:0030632">
    <property type="term" value="P:D-alanine biosynthetic process"/>
    <property type="evidence" value="ECO:0007669"/>
    <property type="project" value="UniProtKB-UniRule"/>
</dbReference>
<gene>
    <name evidence="13" type="ORF">HNR75_000202</name>
</gene>
<evidence type="ECO:0000313" key="13">
    <source>
        <dbReference type="EMBL" id="MBB6054337.1"/>
    </source>
</evidence>
<dbReference type="SUPFAM" id="SSF50621">
    <property type="entry name" value="Alanine racemase C-terminal domain-like"/>
    <property type="match status" value="1"/>
</dbReference>
<evidence type="ECO:0000256" key="8">
    <source>
        <dbReference type="ARBA" id="ARBA00037912"/>
    </source>
</evidence>
<sequence length="363" mass="39073">MLTARAEIDLNALQHNFAKMKQCCPKSKIIAVVKGNAYGHDAILVAKTLSGADAFAVARIEEAVALRQAGITRPIVLLEGCFCAEDLVIAAQYQFQPVIHHAGQLADILAATLPQPVRVWLKVDTGMHRLGVFPEQVAHYVAQLSHCANVSGDVGFVSHFYRADELSAPTTHEQLACFIQATAPHPGEKSLSNSAGVLYWSDAHFDWVRPGIALYGISPRGDSSGIAEGLQPVMTLKSTLISVREHKAGESIGYGGNWIADRDTRIGVIAMGYGDGYPRTAPNGTPVLVNGRKVALAGRVSMDMMTVDLGPESQDQAGDEVILWGKGLPAEEVARHIGTIAYELVIKITNRVRRQIISAGHNE</sequence>
<dbReference type="Pfam" id="PF01168">
    <property type="entry name" value="Ala_racemase_N"/>
    <property type="match status" value="1"/>
</dbReference>
<accession>A0A841G9N4</accession>
<dbReference type="FunFam" id="3.20.20.10:FF:000002">
    <property type="entry name" value="Alanine racemase"/>
    <property type="match status" value="1"/>
</dbReference>
<feature type="binding site" evidence="9 11">
    <location>
        <position position="302"/>
    </location>
    <ligand>
        <name>substrate</name>
    </ligand>
</feature>
<dbReference type="SMART" id="SM01005">
    <property type="entry name" value="Ala_racemase_C"/>
    <property type="match status" value="1"/>
</dbReference>
<evidence type="ECO:0000256" key="7">
    <source>
        <dbReference type="ARBA" id="ARBA00023235"/>
    </source>
</evidence>
<dbReference type="PROSITE" id="PS00395">
    <property type="entry name" value="ALANINE_RACEMASE"/>
    <property type="match status" value="1"/>
</dbReference>
<evidence type="ECO:0000256" key="1">
    <source>
        <dbReference type="ARBA" id="ARBA00000316"/>
    </source>
</evidence>
<feature type="domain" description="Alanine racemase C-terminal" evidence="12">
    <location>
        <begin position="233"/>
        <end position="357"/>
    </location>
</feature>
<dbReference type="EC" id="5.1.1.1" evidence="5 9"/>
<evidence type="ECO:0000256" key="4">
    <source>
        <dbReference type="ARBA" id="ARBA00007880"/>
    </source>
</evidence>
<comment type="cofactor">
    <cofactor evidence="2 9 10">
        <name>pyridoxal 5'-phosphate</name>
        <dbReference type="ChEBI" id="CHEBI:597326"/>
    </cofactor>
</comment>
<evidence type="ECO:0000313" key="14">
    <source>
        <dbReference type="Proteomes" id="UP000585721"/>
    </source>
</evidence>
<dbReference type="NCBIfam" id="TIGR00492">
    <property type="entry name" value="alr"/>
    <property type="match status" value="1"/>
</dbReference>
<dbReference type="PRINTS" id="PR00992">
    <property type="entry name" value="ALARACEMASE"/>
</dbReference>
<organism evidence="13 14">
    <name type="scientific">Tolumonas osonensis</name>
    <dbReference type="NCBI Taxonomy" id="675874"/>
    <lineage>
        <taxon>Bacteria</taxon>
        <taxon>Pseudomonadati</taxon>
        <taxon>Pseudomonadota</taxon>
        <taxon>Gammaproteobacteria</taxon>
        <taxon>Aeromonadales</taxon>
        <taxon>Aeromonadaceae</taxon>
        <taxon>Tolumonas</taxon>
    </lineage>
</organism>
<name>A0A841G9N4_9GAMM</name>
<protein>
    <recommendedName>
        <fullName evidence="5 9">Alanine racemase</fullName>
        <ecNumber evidence="5 9">5.1.1.1</ecNumber>
    </recommendedName>
</protein>
<dbReference type="InterPro" id="IPR001608">
    <property type="entry name" value="Ala_racemase_N"/>
</dbReference>
<dbReference type="HAMAP" id="MF_01201">
    <property type="entry name" value="Ala_racemase"/>
    <property type="match status" value="1"/>
</dbReference>
<dbReference type="GO" id="GO:0005829">
    <property type="term" value="C:cytosol"/>
    <property type="evidence" value="ECO:0007669"/>
    <property type="project" value="TreeGrafter"/>
</dbReference>
<dbReference type="CDD" id="cd06827">
    <property type="entry name" value="PLPDE_III_AR_proteobact"/>
    <property type="match status" value="1"/>
</dbReference>
<dbReference type="AlphaFoldDB" id="A0A841G9N4"/>
<dbReference type="InterPro" id="IPR011079">
    <property type="entry name" value="Ala_racemase_C"/>
</dbReference>
<dbReference type="Proteomes" id="UP000585721">
    <property type="component" value="Unassembled WGS sequence"/>
</dbReference>
<feature type="active site" description="Proton acceptor; specific for D-alanine" evidence="9">
    <location>
        <position position="34"/>
    </location>
</feature>
<reference evidence="13 14" key="1">
    <citation type="submission" date="2020-08" db="EMBL/GenBank/DDBJ databases">
        <title>Genomic Encyclopedia of Type Strains, Phase IV (KMG-IV): sequencing the most valuable type-strain genomes for metagenomic binning, comparative biology and taxonomic classification.</title>
        <authorList>
            <person name="Goeker M."/>
        </authorList>
    </citation>
    <scope>NUCLEOTIDE SEQUENCE [LARGE SCALE GENOMIC DNA]</scope>
    <source>
        <strain evidence="13 14">DSM 22975</strain>
    </source>
</reference>
<evidence type="ECO:0000256" key="2">
    <source>
        <dbReference type="ARBA" id="ARBA00001933"/>
    </source>
</evidence>
<dbReference type="Gene3D" id="3.20.20.10">
    <property type="entry name" value="Alanine racemase"/>
    <property type="match status" value="1"/>
</dbReference>
<evidence type="ECO:0000256" key="10">
    <source>
        <dbReference type="PIRSR" id="PIRSR600821-50"/>
    </source>
</evidence>
<dbReference type="RefSeq" id="WP_188025155.1">
    <property type="nucleotide sequence ID" value="NZ_JACHGR010000001.1"/>
</dbReference>
<keyword evidence="6 9" id="KW-0663">Pyridoxal phosphate</keyword>
<comment type="caution">
    <text evidence="13">The sequence shown here is derived from an EMBL/GenBank/DDBJ whole genome shotgun (WGS) entry which is preliminary data.</text>
</comment>
<comment type="similarity">
    <text evidence="4 9">Belongs to the alanine racemase family.</text>
</comment>
<evidence type="ECO:0000256" key="6">
    <source>
        <dbReference type="ARBA" id="ARBA00022898"/>
    </source>
</evidence>
<evidence type="ECO:0000256" key="11">
    <source>
        <dbReference type="PIRSR" id="PIRSR600821-52"/>
    </source>
</evidence>
<comment type="catalytic activity">
    <reaction evidence="1 9">
        <text>L-alanine = D-alanine</text>
        <dbReference type="Rhea" id="RHEA:20249"/>
        <dbReference type="ChEBI" id="CHEBI:57416"/>
        <dbReference type="ChEBI" id="CHEBI:57972"/>
        <dbReference type="EC" id="5.1.1.1"/>
    </reaction>
</comment>
<dbReference type="GO" id="GO:0008784">
    <property type="term" value="F:alanine racemase activity"/>
    <property type="evidence" value="ECO:0007669"/>
    <property type="project" value="UniProtKB-UniRule"/>
</dbReference>
<dbReference type="InterPro" id="IPR029066">
    <property type="entry name" value="PLP-binding_barrel"/>
</dbReference>
<dbReference type="EMBL" id="JACHGR010000001">
    <property type="protein sequence ID" value="MBB6054337.1"/>
    <property type="molecule type" value="Genomic_DNA"/>
</dbReference>
<dbReference type="PANTHER" id="PTHR30511">
    <property type="entry name" value="ALANINE RACEMASE"/>
    <property type="match status" value="1"/>
</dbReference>